<dbReference type="InterPro" id="IPR003593">
    <property type="entry name" value="AAA+_ATPase"/>
</dbReference>
<dbReference type="InterPro" id="IPR027417">
    <property type="entry name" value="P-loop_NTPase"/>
</dbReference>
<feature type="domain" description="AAA+ ATPase" evidence="4">
    <location>
        <begin position="441"/>
        <end position="573"/>
    </location>
</feature>
<dbReference type="EMBL" id="BOMI01000022">
    <property type="protein sequence ID" value="GID72870.1"/>
    <property type="molecule type" value="Genomic_DNA"/>
</dbReference>
<protein>
    <recommendedName>
        <fullName evidence="4">AAA+ ATPase domain-containing protein</fullName>
    </recommendedName>
</protein>
<sequence length="662" mass="68785">MSELPALPARAAALAERLAGLCAEPVDELIEGLRAESDTAAAHRLAAATGLTPFEFDLLLLAGLPEEHEALCRLARRLHPGAECWFTPAVAAAVLELDAAGRAHLRRALEAGPLRRFQLVTGPDTVPLPERGLRLPPGLWSVLRGVDCWPAALHPMDLPDLPGSAVPPVAAGGPHVPGSAVPGSAVPGSAVPGSAAVGSAAMGSAVMGSAVMGSVVTSSAVPLTAADGPRVVVVTGDGRDDHELAALAAAWVADPAGVPAAELDGDRAPMWTVHLLARGATPIVVGAPPAPPLPGHPGPVVVACAAAGFPLDDRPAVTVELPRPGLGDAIALWRDLLPGLNGAATELAGLLRVGRIGAVRAVRDTEAAGAVTVGAVVDRVRRRTELRLPASVRLVRPRATLDRLVLPESRHRALRSVVDRVRGQARVLHEWGFGDAARHPGGVRLLLSGPPGTGKTLAVEAVAGELGLDLLVVDLAALVSKWLGETEKNIAEVFDAAERCQAVLFFDEADAVFGRRTDASDAQGRWANLETAYLLGRIDRSDGLVALATNLRRNVDDAFVRRLDVILDLEEPDRPARELLWRRHLPAGAPIAADVDASVLAALYETPGGLIRNAALSAAYVAAAGGRPIDQDALIDAVRDEYRKAGRSFPGAPRARGGTRHG</sequence>
<dbReference type="Proteomes" id="UP000609879">
    <property type="component" value="Unassembled WGS sequence"/>
</dbReference>
<dbReference type="InterPro" id="IPR050221">
    <property type="entry name" value="26S_Proteasome_ATPase"/>
</dbReference>
<name>A0ABQ3XYZ6_9ACTN</name>
<dbReference type="PANTHER" id="PTHR23073">
    <property type="entry name" value="26S PROTEASOME REGULATORY SUBUNIT"/>
    <property type="match status" value="1"/>
</dbReference>
<dbReference type="SMART" id="SM00382">
    <property type="entry name" value="AAA"/>
    <property type="match status" value="1"/>
</dbReference>
<reference evidence="5 6" key="1">
    <citation type="submission" date="2021-01" db="EMBL/GenBank/DDBJ databases">
        <title>Whole genome shotgun sequence of Actinoplanes deccanensis NBRC 13994.</title>
        <authorList>
            <person name="Komaki H."/>
            <person name="Tamura T."/>
        </authorList>
    </citation>
    <scope>NUCLEOTIDE SEQUENCE [LARGE SCALE GENOMIC DNA]</scope>
    <source>
        <strain evidence="5 6">NBRC 13994</strain>
    </source>
</reference>
<keyword evidence="3" id="KW-0067">ATP-binding</keyword>
<evidence type="ECO:0000313" key="6">
    <source>
        <dbReference type="Proteomes" id="UP000609879"/>
    </source>
</evidence>
<proteinExistence type="inferred from homology"/>
<organism evidence="5 6">
    <name type="scientific">Paractinoplanes deccanensis</name>
    <dbReference type="NCBI Taxonomy" id="113561"/>
    <lineage>
        <taxon>Bacteria</taxon>
        <taxon>Bacillati</taxon>
        <taxon>Actinomycetota</taxon>
        <taxon>Actinomycetes</taxon>
        <taxon>Micromonosporales</taxon>
        <taxon>Micromonosporaceae</taxon>
        <taxon>Paractinoplanes</taxon>
    </lineage>
</organism>
<dbReference type="CDD" id="cd19481">
    <property type="entry name" value="RecA-like_protease"/>
    <property type="match status" value="1"/>
</dbReference>
<dbReference type="InterPro" id="IPR003959">
    <property type="entry name" value="ATPase_AAA_core"/>
</dbReference>
<comment type="caution">
    <text evidence="5">The sequence shown here is derived from an EMBL/GenBank/DDBJ whole genome shotgun (WGS) entry which is preliminary data.</text>
</comment>
<evidence type="ECO:0000256" key="3">
    <source>
        <dbReference type="ARBA" id="ARBA00022840"/>
    </source>
</evidence>
<comment type="similarity">
    <text evidence="1">Belongs to the AAA ATPase family.</text>
</comment>
<accession>A0ABQ3XYZ6</accession>
<dbReference type="Gene3D" id="3.40.50.300">
    <property type="entry name" value="P-loop containing nucleotide triphosphate hydrolases"/>
    <property type="match status" value="1"/>
</dbReference>
<evidence type="ECO:0000259" key="4">
    <source>
        <dbReference type="SMART" id="SM00382"/>
    </source>
</evidence>
<dbReference type="RefSeq" id="WP_203760817.1">
    <property type="nucleotide sequence ID" value="NZ_BAAABO010000006.1"/>
</dbReference>
<dbReference type="Pfam" id="PF00004">
    <property type="entry name" value="AAA"/>
    <property type="match status" value="1"/>
</dbReference>
<keyword evidence="2" id="KW-0547">Nucleotide-binding</keyword>
<evidence type="ECO:0000313" key="5">
    <source>
        <dbReference type="EMBL" id="GID72870.1"/>
    </source>
</evidence>
<evidence type="ECO:0000256" key="1">
    <source>
        <dbReference type="ARBA" id="ARBA00006914"/>
    </source>
</evidence>
<keyword evidence="6" id="KW-1185">Reference proteome</keyword>
<dbReference type="SUPFAM" id="SSF52540">
    <property type="entry name" value="P-loop containing nucleoside triphosphate hydrolases"/>
    <property type="match status" value="1"/>
</dbReference>
<gene>
    <name evidence="5" type="ORF">Ade02nite_15110</name>
</gene>
<evidence type="ECO:0000256" key="2">
    <source>
        <dbReference type="ARBA" id="ARBA00022741"/>
    </source>
</evidence>